<gene>
    <name evidence="2" type="ORF">A3I53_01075</name>
</gene>
<dbReference type="EMBL" id="MFBW01000009">
    <property type="protein sequence ID" value="OGE08956.1"/>
    <property type="molecule type" value="Genomic_DNA"/>
</dbReference>
<dbReference type="Proteomes" id="UP000178845">
    <property type="component" value="Unassembled WGS sequence"/>
</dbReference>
<accession>A0A1F5HXY2</accession>
<name>A0A1F5HXY2_9BACT</name>
<dbReference type="Gene3D" id="2.60.40.10">
    <property type="entry name" value="Immunoglobulins"/>
    <property type="match status" value="1"/>
</dbReference>
<keyword evidence="1" id="KW-1133">Transmembrane helix</keyword>
<comment type="caution">
    <text evidence="2">The sequence shown here is derived from an EMBL/GenBank/DDBJ whole genome shotgun (WGS) entry which is preliminary data.</text>
</comment>
<sequence length="196" mass="21399">MKKVLPKYFPGFIHIPLFIIALILIGIVASITVFGASDIGRPLDYIKNLLTSPCRDINCASPTPVATASATPAGPVDTPKLQNIKKEYQSCFQSLPRIPFGWQPASGATSYKVDISTKHNFDPLWSMTLPYQVNPPIPGTGFFWWSDSDPVFKDSGGNPQKPQNKTRYFWKVTAQGPGGSATSGISSFRSIDCSNK</sequence>
<proteinExistence type="predicted"/>
<keyword evidence="1" id="KW-0472">Membrane</keyword>
<feature type="transmembrane region" description="Helical" evidence="1">
    <location>
        <begin position="12"/>
        <end position="36"/>
    </location>
</feature>
<evidence type="ECO:0000256" key="1">
    <source>
        <dbReference type="SAM" id="Phobius"/>
    </source>
</evidence>
<keyword evidence="1" id="KW-0812">Transmembrane</keyword>
<evidence type="ECO:0000313" key="3">
    <source>
        <dbReference type="Proteomes" id="UP000178845"/>
    </source>
</evidence>
<dbReference type="AlphaFoldDB" id="A0A1F5HXY2"/>
<evidence type="ECO:0000313" key="2">
    <source>
        <dbReference type="EMBL" id="OGE08956.1"/>
    </source>
</evidence>
<dbReference type="InterPro" id="IPR013783">
    <property type="entry name" value="Ig-like_fold"/>
</dbReference>
<protein>
    <submittedName>
        <fullName evidence="2">Uncharacterized protein</fullName>
    </submittedName>
</protein>
<reference evidence="2 3" key="1">
    <citation type="journal article" date="2016" name="Nat. Commun.">
        <title>Thousands of microbial genomes shed light on interconnected biogeochemical processes in an aquifer system.</title>
        <authorList>
            <person name="Anantharaman K."/>
            <person name="Brown C.T."/>
            <person name="Hug L.A."/>
            <person name="Sharon I."/>
            <person name="Castelle C.J."/>
            <person name="Probst A.J."/>
            <person name="Thomas B.C."/>
            <person name="Singh A."/>
            <person name="Wilkins M.J."/>
            <person name="Karaoz U."/>
            <person name="Brodie E.L."/>
            <person name="Williams K.H."/>
            <person name="Hubbard S.S."/>
            <person name="Banfield J.F."/>
        </authorList>
    </citation>
    <scope>NUCLEOTIDE SEQUENCE [LARGE SCALE GENOMIC DNA]</scope>
</reference>
<organism evidence="2 3">
    <name type="scientific">Candidatus Curtissbacteria bacterium RIFCSPLOWO2_02_FULL_40_13b</name>
    <dbReference type="NCBI Taxonomy" id="1797733"/>
    <lineage>
        <taxon>Bacteria</taxon>
        <taxon>Candidatus Curtissiibacteriota</taxon>
    </lineage>
</organism>